<organism evidence="10 11">
    <name type="scientific">Terrimonas ginsenosidimutans</name>
    <dbReference type="NCBI Taxonomy" id="2908004"/>
    <lineage>
        <taxon>Bacteria</taxon>
        <taxon>Pseudomonadati</taxon>
        <taxon>Bacteroidota</taxon>
        <taxon>Chitinophagia</taxon>
        <taxon>Chitinophagales</taxon>
        <taxon>Chitinophagaceae</taxon>
        <taxon>Terrimonas</taxon>
    </lineage>
</organism>
<dbReference type="EC" id="5.2.1.8" evidence="6"/>
<sequence>MKQIALSALVLTIAASVSAQTTKPKTPAKPAAKPGTAKPAARPAATLTSLKNQTDSASYAMGVSLASFYKSQGFSNINSSIVSKAINDVMGSKTLILDEMACNMVMNQIMTDMQTSKSKPNIEKGEAFLRQNKTKAGVKTTASGLQYEVVTEGTGAKPSAADSVTVNYRGTLIDGSEFDNSYKRGEPITFPLNRVIQGWTEGVQLMSVGSKYKFYIPHTLGYDMRDTPTIPAGSVLVFEVELLDVKKAQ</sequence>
<accession>A0ABS9KRR5</accession>
<comment type="catalytic activity">
    <reaction evidence="1 5 6">
        <text>[protein]-peptidylproline (omega=180) = [protein]-peptidylproline (omega=0)</text>
        <dbReference type="Rhea" id="RHEA:16237"/>
        <dbReference type="Rhea" id="RHEA-COMP:10747"/>
        <dbReference type="Rhea" id="RHEA-COMP:10748"/>
        <dbReference type="ChEBI" id="CHEBI:83833"/>
        <dbReference type="ChEBI" id="CHEBI:83834"/>
        <dbReference type="EC" id="5.2.1.8"/>
    </reaction>
</comment>
<dbReference type="GO" id="GO:0016853">
    <property type="term" value="F:isomerase activity"/>
    <property type="evidence" value="ECO:0007669"/>
    <property type="project" value="UniProtKB-KW"/>
</dbReference>
<evidence type="ECO:0000256" key="1">
    <source>
        <dbReference type="ARBA" id="ARBA00000971"/>
    </source>
</evidence>
<name>A0ABS9KRR5_9BACT</name>
<dbReference type="SUPFAM" id="SSF54534">
    <property type="entry name" value="FKBP-like"/>
    <property type="match status" value="1"/>
</dbReference>
<dbReference type="InterPro" id="IPR000774">
    <property type="entry name" value="PPIase_FKBP_N"/>
</dbReference>
<dbReference type="Gene3D" id="1.10.287.460">
    <property type="entry name" value="Peptidyl-prolyl cis-trans isomerase, FKBP-type, N-terminal domain"/>
    <property type="match status" value="1"/>
</dbReference>
<dbReference type="Pfam" id="PF00254">
    <property type="entry name" value="FKBP_C"/>
    <property type="match status" value="1"/>
</dbReference>
<proteinExistence type="inferred from homology"/>
<evidence type="ECO:0000256" key="5">
    <source>
        <dbReference type="PROSITE-ProRule" id="PRU00277"/>
    </source>
</evidence>
<evidence type="ECO:0000256" key="2">
    <source>
        <dbReference type="ARBA" id="ARBA00006577"/>
    </source>
</evidence>
<feature type="chain" id="PRO_5047055492" description="Peptidyl-prolyl cis-trans isomerase" evidence="8">
    <location>
        <begin position="20"/>
        <end position="249"/>
    </location>
</feature>
<dbReference type="Pfam" id="PF01346">
    <property type="entry name" value="FKBP_N"/>
    <property type="match status" value="1"/>
</dbReference>
<dbReference type="InterPro" id="IPR001179">
    <property type="entry name" value="PPIase_FKBP_dom"/>
</dbReference>
<keyword evidence="8" id="KW-0732">Signal</keyword>
<dbReference type="RefSeq" id="WP_237871958.1">
    <property type="nucleotide sequence ID" value="NZ_JAKLTR010000006.1"/>
</dbReference>
<dbReference type="Proteomes" id="UP001165367">
    <property type="component" value="Unassembled WGS sequence"/>
</dbReference>
<evidence type="ECO:0000313" key="11">
    <source>
        <dbReference type="Proteomes" id="UP001165367"/>
    </source>
</evidence>
<evidence type="ECO:0000313" key="10">
    <source>
        <dbReference type="EMBL" id="MCG2615011.1"/>
    </source>
</evidence>
<evidence type="ECO:0000256" key="6">
    <source>
        <dbReference type="RuleBase" id="RU003915"/>
    </source>
</evidence>
<keyword evidence="3 5" id="KW-0697">Rotamase</keyword>
<comment type="caution">
    <text evidence="10">The sequence shown here is derived from an EMBL/GenBank/DDBJ whole genome shotgun (WGS) entry which is preliminary data.</text>
</comment>
<keyword evidence="4 5" id="KW-0413">Isomerase</keyword>
<evidence type="ECO:0000256" key="7">
    <source>
        <dbReference type="SAM" id="MobiDB-lite"/>
    </source>
</evidence>
<keyword evidence="11" id="KW-1185">Reference proteome</keyword>
<evidence type="ECO:0000256" key="4">
    <source>
        <dbReference type="ARBA" id="ARBA00023235"/>
    </source>
</evidence>
<protein>
    <recommendedName>
        <fullName evidence="6">Peptidyl-prolyl cis-trans isomerase</fullName>
        <ecNumber evidence="6">5.2.1.8</ecNumber>
    </recommendedName>
</protein>
<gene>
    <name evidence="10" type="ORF">LZZ85_12000</name>
</gene>
<reference evidence="10" key="1">
    <citation type="submission" date="2022-01" db="EMBL/GenBank/DDBJ databases">
        <authorList>
            <person name="Jo J.-H."/>
            <person name="Im W.-T."/>
        </authorList>
    </citation>
    <scope>NUCLEOTIDE SEQUENCE</scope>
    <source>
        <strain evidence="10">NA20</strain>
    </source>
</reference>
<feature type="signal peptide" evidence="8">
    <location>
        <begin position="1"/>
        <end position="19"/>
    </location>
</feature>
<dbReference type="PANTHER" id="PTHR43811">
    <property type="entry name" value="FKBP-TYPE PEPTIDYL-PROLYL CIS-TRANS ISOMERASE FKPA"/>
    <property type="match status" value="1"/>
</dbReference>
<feature type="region of interest" description="Disordered" evidence="7">
    <location>
        <begin position="22"/>
        <end position="43"/>
    </location>
</feature>
<comment type="similarity">
    <text evidence="2 6">Belongs to the FKBP-type PPIase family.</text>
</comment>
<evidence type="ECO:0000256" key="3">
    <source>
        <dbReference type="ARBA" id="ARBA00023110"/>
    </source>
</evidence>
<evidence type="ECO:0000256" key="8">
    <source>
        <dbReference type="SAM" id="SignalP"/>
    </source>
</evidence>
<dbReference type="Gene3D" id="3.10.50.40">
    <property type="match status" value="1"/>
</dbReference>
<dbReference type="PANTHER" id="PTHR43811:SF19">
    <property type="entry name" value="39 KDA FK506-BINDING NUCLEAR PROTEIN"/>
    <property type="match status" value="1"/>
</dbReference>
<evidence type="ECO:0000259" key="9">
    <source>
        <dbReference type="PROSITE" id="PS50059"/>
    </source>
</evidence>
<dbReference type="PROSITE" id="PS50059">
    <property type="entry name" value="FKBP_PPIASE"/>
    <property type="match status" value="1"/>
</dbReference>
<dbReference type="EMBL" id="JAKLTR010000006">
    <property type="protein sequence ID" value="MCG2615011.1"/>
    <property type="molecule type" value="Genomic_DNA"/>
</dbReference>
<feature type="domain" description="PPIase FKBP-type" evidence="9">
    <location>
        <begin position="161"/>
        <end position="246"/>
    </location>
</feature>
<dbReference type="InterPro" id="IPR036944">
    <property type="entry name" value="PPIase_FKBP_N_sf"/>
</dbReference>
<dbReference type="InterPro" id="IPR046357">
    <property type="entry name" value="PPIase_dom_sf"/>
</dbReference>